<dbReference type="Pfam" id="PF09992">
    <property type="entry name" value="NAGPA"/>
    <property type="match status" value="1"/>
</dbReference>
<accession>A0A6P1KFF5</accession>
<organism evidence="2">
    <name type="scientific">Faucicola osloensis</name>
    <name type="common">Moraxella osloensis</name>
    <dbReference type="NCBI Taxonomy" id="34062"/>
    <lineage>
        <taxon>Bacteria</taxon>
        <taxon>Pseudomonadati</taxon>
        <taxon>Pseudomonadota</taxon>
        <taxon>Gammaproteobacteria</taxon>
        <taxon>Moraxellales</taxon>
        <taxon>Moraxellaceae</taxon>
        <taxon>Faucicola</taxon>
    </lineage>
</organism>
<dbReference type="AlphaFoldDB" id="A0A6P1KFF5"/>
<geneLocation type="plasmid" evidence="2">
    <name>p4</name>
</geneLocation>
<proteinExistence type="predicted"/>
<dbReference type="InterPro" id="IPR018711">
    <property type="entry name" value="NAGPA"/>
</dbReference>
<gene>
    <name evidence="2" type="ORF">GSF12_12915</name>
</gene>
<name>A0A6P1KFF5_FAUOS</name>
<sequence length="522" mass="57105">MLELITLKYKKKFAMQYKSLFLLMAISALTSNAYADNKFMRINLLSDTSKIYNIGSIKACYVNNSCITTSLNKEINLGIKQNGDANYIGDIPLASNNQLKSLEFIPTNSHFPSNVNGRISLDIPLKIDPLLNYQALVNLKTLSSNLQPSSIAVSPFRSEFQNVFYVPEKDLNIKLKSGINLNIPANALNKPQIFVVSENNVGEKIPLIDIYPYLKLNKNLTLTLPQETVGSRSTFASPGYSSQIISNTTSTFRESSIKIATRAATAQSCQQIISSNINAWIQQLRGTANGLLRISQCENIPPYMHIVLVDNTRTKVIVAAEKYSANSPNNQVKLLPITDYIGVPRVKSGINGFVWDGDSGSSRGQQGTLIGNVVSGGRVLSTAAPGKNYYNFHFFNNNTTNWQLTQGPYNFPANLQTAVGSSTSIVKNGACSGQGNTDRWSAIGSNNNYVTAMMSSTSGSEVNDKDLCPIFQSLTMNNAIRLDGGPSAAIFWDNLHLNPLVGASKFYYGTARSVAYPLLSYK</sequence>
<keyword evidence="2" id="KW-0614">Plasmid</keyword>
<dbReference type="EMBL" id="CP047230">
    <property type="protein sequence ID" value="QHG10889.1"/>
    <property type="molecule type" value="Genomic_DNA"/>
</dbReference>
<evidence type="ECO:0000313" key="2">
    <source>
        <dbReference type="EMBL" id="QHG10889.1"/>
    </source>
</evidence>
<evidence type="ECO:0000259" key="1">
    <source>
        <dbReference type="Pfam" id="PF09992"/>
    </source>
</evidence>
<feature type="domain" description="Phosphodiester glycosidase" evidence="1">
    <location>
        <begin position="350"/>
        <end position="495"/>
    </location>
</feature>
<reference evidence="2" key="1">
    <citation type="journal article" date="2020" name="Microbiol. Resour. Announc.">
        <title>Complete Genome Sequence of Moraxella osloensis Strain YV1, Isolated from an Australian Wastewater Treatment Plant.</title>
        <authorList>
            <person name="Batinovic S."/>
            <person name="Rice D.T.F."/>
            <person name="Seviour R.J."/>
            <person name="Petrovski S."/>
        </authorList>
    </citation>
    <scope>NUCLEOTIDE SEQUENCE</scope>
    <source>
        <strain evidence="2">YV1</strain>
    </source>
</reference>
<protein>
    <recommendedName>
        <fullName evidence="1">Phosphodiester glycosidase domain-containing protein</fullName>
    </recommendedName>
</protein>